<dbReference type="Proteomes" id="UP000427906">
    <property type="component" value="Chromosome"/>
</dbReference>
<name>A0A5K7YMD9_9BACT</name>
<dbReference type="HAMAP" id="MF_00601">
    <property type="entry name" value="EutC"/>
    <property type="match status" value="1"/>
</dbReference>
<organism evidence="7 8">
    <name type="scientific">Desulfosarcina alkanivorans</name>
    <dbReference type="NCBI Taxonomy" id="571177"/>
    <lineage>
        <taxon>Bacteria</taxon>
        <taxon>Pseudomonadati</taxon>
        <taxon>Thermodesulfobacteriota</taxon>
        <taxon>Desulfobacteria</taxon>
        <taxon>Desulfobacterales</taxon>
        <taxon>Desulfosarcinaceae</taxon>
        <taxon>Desulfosarcina</taxon>
    </lineage>
</organism>
<evidence type="ECO:0000256" key="5">
    <source>
        <dbReference type="HAMAP-Rule" id="MF_00601"/>
    </source>
</evidence>
<feature type="binding site" evidence="5">
    <location>
        <position position="160"/>
    </location>
    <ligand>
        <name>adenosylcob(III)alamin</name>
        <dbReference type="ChEBI" id="CHEBI:18408"/>
    </ligand>
</feature>
<evidence type="ECO:0000313" key="8">
    <source>
        <dbReference type="Proteomes" id="UP000427906"/>
    </source>
</evidence>
<dbReference type="PANTHER" id="PTHR39330:SF1">
    <property type="entry name" value="ETHANOLAMINE AMMONIA-LYASE SMALL SUBUNIT"/>
    <property type="match status" value="1"/>
</dbReference>
<keyword evidence="8" id="KW-1185">Reference proteome</keyword>
<dbReference type="InterPro" id="IPR042255">
    <property type="entry name" value="EutC_N"/>
</dbReference>
<dbReference type="GO" id="GO:0031419">
    <property type="term" value="F:cobalamin binding"/>
    <property type="evidence" value="ECO:0007669"/>
    <property type="project" value="UniProtKB-UniRule"/>
</dbReference>
<comment type="subcellular location">
    <subcellularLocation>
        <location evidence="5">Bacterial microcompartment</location>
    </subcellularLocation>
</comment>
<feature type="binding site" evidence="5">
    <location>
        <position position="181"/>
    </location>
    <ligand>
        <name>adenosylcob(III)alamin</name>
        <dbReference type="ChEBI" id="CHEBI:18408"/>
    </ligand>
</feature>
<keyword evidence="4 5" id="KW-1283">Bacterial microcompartment</keyword>
<keyword evidence="2 5" id="KW-0456">Lyase</keyword>
<dbReference type="UniPathway" id="UPA00560"/>
<dbReference type="EMBL" id="AP021874">
    <property type="protein sequence ID" value="BBO70376.1"/>
    <property type="molecule type" value="Genomic_DNA"/>
</dbReference>
<proteinExistence type="inferred from homology"/>
<comment type="cofactor">
    <cofactor evidence="5">
        <name>adenosylcob(III)alamin</name>
        <dbReference type="ChEBI" id="CHEBI:18408"/>
    </cofactor>
    <text evidence="5">Binds between the large and small subunits.</text>
</comment>
<reference evidence="7 8" key="1">
    <citation type="submission" date="2019-11" db="EMBL/GenBank/DDBJ databases">
        <title>Comparative genomics of hydrocarbon-degrading Desulfosarcina strains.</title>
        <authorList>
            <person name="Watanabe M."/>
            <person name="Kojima H."/>
            <person name="Fukui M."/>
        </authorList>
    </citation>
    <scope>NUCLEOTIDE SEQUENCE [LARGE SCALE GENOMIC DNA]</scope>
    <source>
        <strain evidence="7 8">PL12</strain>
    </source>
</reference>
<evidence type="ECO:0000256" key="4">
    <source>
        <dbReference type="ARBA" id="ARBA00024446"/>
    </source>
</evidence>
<comment type="function">
    <text evidence="5">Catalyzes the deamination of various vicinal amino-alcohols to oxo compounds. Allows this organism to utilize ethanolamine as the sole source of nitrogen and carbon in the presence of external vitamin B12.</text>
</comment>
<feature type="binding site" evidence="5">
    <location>
        <position position="210"/>
    </location>
    <ligand>
        <name>adenosylcob(III)alamin</name>
        <dbReference type="ChEBI" id="CHEBI:18408"/>
    </ligand>
</feature>
<dbReference type="RefSeq" id="WP_155318331.1">
    <property type="nucleotide sequence ID" value="NZ_AP021874.1"/>
</dbReference>
<dbReference type="PIRSF" id="PIRSF018982">
    <property type="entry name" value="EutC"/>
    <property type="match status" value="1"/>
</dbReference>
<dbReference type="GO" id="GO:0046336">
    <property type="term" value="P:ethanolamine catabolic process"/>
    <property type="evidence" value="ECO:0007669"/>
    <property type="project" value="UniProtKB-UniRule"/>
</dbReference>
<dbReference type="NCBIfam" id="NF003971">
    <property type="entry name" value="PRK05465.1"/>
    <property type="match status" value="1"/>
</dbReference>
<evidence type="ECO:0000256" key="1">
    <source>
        <dbReference type="ARBA" id="ARBA00022628"/>
    </source>
</evidence>
<comment type="pathway">
    <text evidence="5">Amine and polyamine degradation; ethanolamine degradation.</text>
</comment>
<dbReference type="GO" id="GO:0009350">
    <property type="term" value="C:ethanolamine ammonia-lyase complex"/>
    <property type="evidence" value="ECO:0007669"/>
    <property type="project" value="UniProtKB-UniRule"/>
</dbReference>
<comment type="catalytic activity">
    <reaction evidence="5">
        <text>ethanolamine = acetaldehyde + NH4(+)</text>
        <dbReference type="Rhea" id="RHEA:15313"/>
        <dbReference type="ChEBI" id="CHEBI:15343"/>
        <dbReference type="ChEBI" id="CHEBI:28938"/>
        <dbReference type="ChEBI" id="CHEBI:57603"/>
        <dbReference type="EC" id="4.3.1.7"/>
    </reaction>
</comment>
<comment type="similarity">
    <text evidence="5">Belongs to the EutC family.</text>
</comment>
<evidence type="ECO:0000313" key="7">
    <source>
        <dbReference type="EMBL" id="BBO70376.1"/>
    </source>
</evidence>
<dbReference type="Pfam" id="PF05985">
    <property type="entry name" value="EutC"/>
    <property type="match status" value="1"/>
</dbReference>
<evidence type="ECO:0000256" key="2">
    <source>
        <dbReference type="ARBA" id="ARBA00023239"/>
    </source>
</evidence>
<comment type="subunit">
    <text evidence="5">The basic unit is a heterodimer which dimerizes to form tetramers. The heterotetramers trimerize; 6 large subunits form a core ring with 6 small subunits projecting outwards.</text>
</comment>
<dbReference type="GO" id="GO:0031471">
    <property type="term" value="C:ethanolamine degradation polyhedral organelle"/>
    <property type="evidence" value="ECO:0007669"/>
    <property type="project" value="UniProtKB-UniRule"/>
</dbReference>
<dbReference type="GO" id="GO:0008851">
    <property type="term" value="F:ethanolamine ammonia-lyase activity"/>
    <property type="evidence" value="ECO:0007669"/>
    <property type="project" value="UniProtKB-UniRule"/>
</dbReference>
<dbReference type="EC" id="4.3.1.7" evidence="5"/>
<dbReference type="Gene3D" id="1.10.30.40">
    <property type="entry name" value="Ethanolamine ammonia-lyase light chain (EutC), N-terminal domain"/>
    <property type="match status" value="1"/>
</dbReference>
<dbReference type="GO" id="GO:0006520">
    <property type="term" value="P:amino acid metabolic process"/>
    <property type="evidence" value="ECO:0007669"/>
    <property type="project" value="InterPro"/>
</dbReference>
<protein>
    <recommendedName>
        <fullName evidence="5">Ethanolamine ammonia-lyase small subunit</fullName>
        <shortName evidence="5">EAL small subunit</shortName>
        <ecNumber evidence="5">4.3.1.7</ecNumber>
    </recommendedName>
</protein>
<keyword evidence="3 5" id="KW-0170">Cobalt</keyword>
<dbReference type="InterPro" id="IPR009246">
    <property type="entry name" value="EutC"/>
</dbReference>
<gene>
    <name evidence="5 7" type="primary">eutC</name>
    <name evidence="7" type="ORF">DSCA_43060</name>
</gene>
<evidence type="ECO:0000256" key="6">
    <source>
        <dbReference type="SAM" id="MobiDB-lite"/>
    </source>
</evidence>
<dbReference type="InterPro" id="IPR042251">
    <property type="entry name" value="EutC_C"/>
</dbReference>
<keyword evidence="1 5" id="KW-0846">Cobalamin</keyword>
<dbReference type="KEGG" id="dalk:DSCA_43060"/>
<dbReference type="AlphaFoldDB" id="A0A5K7YMD9"/>
<dbReference type="PANTHER" id="PTHR39330">
    <property type="entry name" value="ETHANOLAMINE AMMONIA-LYASE LIGHT CHAIN"/>
    <property type="match status" value="1"/>
</dbReference>
<accession>A0A5K7YMD9</accession>
<dbReference type="OrthoDB" id="114248at2"/>
<feature type="region of interest" description="Disordered" evidence="6">
    <location>
        <begin position="246"/>
        <end position="265"/>
    </location>
</feature>
<sequence>MDQPTDGLQRDSWTRLRSFTGARIALGRAGSSLPTRAHLDFQLAHARAKDAVRRPLDMDALEARLQETGVATLRLDTLAGSRSEYLQYPDRGRQLAPRSRALLQAAVAGTAADIALVVADGLSSIAIQRHAVPFLKAFMPLSARRGYTCSPVALVRQGRVAVADPVAEAMGCRLAVILIGERPGLSSPDSMGIYVTYAPHSGCTDADRNCISNIHGRGLSCEQAAARLIYLVTEADRRGVSGVALKDASPQDVPLQGPAADVLPD</sequence>
<evidence type="ECO:0000256" key="3">
    <source>
        <dbReference type="ARBA" id="ARBA00023285"/>
    </source>
</evidence>
<dbReference type="Gene3D" id="3.40.50.11240">
    <property type="entry name" value="Ethanolamine ammonia-lyase light chain (EutC)"/>
    <property type="match status" value="1"/>
</dbReference>